<feature type="region of interest" description="Disordered" evidence="1">
    <location>
        <begin position="98"/>
        <end position="119"/>
    </location>
</feature>
<evidence type="ECO:0000313" key="2">
    <source>
        <dbReference type="EMBL" id="GGE72860.1"/>
    </source>
</evidence>
<comment type="caution">
    <text evidence="2">The sequence shown here is derived from an EMBL/GenBank/DDBJ whole genome shotgun (WGS) entry which is preliminary data.</text>
</comment>
<dbReference type="AlphaFoldDB" id="A0A917EQS5"/>
<organism evidence="2 3">
    <name type="scientific">Nesterenkonia cremea</name>
    <dbReference type="NCBI Taxonomy" id="1882340"/>
    <lineage>
        <taxon>Bacteria</taxon>
        <taxon>Bacillati</taxon>
        <taxon>Actinomycetota</taxon>
        <taxon>Actinomycetes</taxon>
        <taxon>Micrococcales</taxon>
        <taxon>Micrococcaceae</taxon>
        <taxon>Nesterenkonia</taxon>
    </lineage>
</organism>
<evidence type="ECO:0000313" key="3">
    <source>
        <dbReference type="Proteomes" id="UP000633136"/>
    </source>
</evidence>
<dbReference type="EMBL" id="BMIS01000009">
    <property type="protein sequence ID" value="GGE72860.1"/>
    <property type="molecule type" value="Genomic_DNA"/>
</dbReference>
<sequence length="119" mass="12983">MSPIPASAPGAYHGSYFCIVEHVRELVVDEGLDVDELVADLPSWASGDTRADGEPVIVDVSLTDPNDIGERTDAILEALEDRGIEIDWDELDECQSTVSQEMVEESEGPYRGPVHPDDD</sequence>
<gene>
    <name evidence="2" type="ORF">GCM10011401_19900</name>
</gene>
<reference evidence="2" key="1">
    <citation type="journal article" date="2014" name="Int. J. Syst. Evol. Microbiol.">
        <title>Complete genome sequence of Corynebacterium casei LMG S-19264T (=DSM 44701T), isolated from a smear-ripened cheese.</title>
        <authorList>
            <consortium name="US DOE Joint Genome Institute (JGI-PGF)"/>
            <person name="Walter F."/>
            <person name="Albersmeier A."/>
            <person name="Kalinowski J."/>
            <person name="Ruckert C."/>
        </authorList>
    </citation>
    <scope>NUCLEOTIDE SEQUENCE</scope>
    <source>
        <strain evidence="2">CGMCC 1.15388</strain>
    </source>
</reference>
<protein>
    <submittedName>
        <fullName evidence="2">Uncharacterized protein</fullName>
    </submittedName>
</protein>
<evidence type="ECO:0000256" key="1">
    <source>
        <dbReference type="SAM" id="MobiDB-lite"/>
    </source>
</evidence>
<reference evidence="2" key="2">
    <citation type="submission" date="2020-09" db="EMBL/GenBank/DDBJ databases">
        <authorList>
            <person name="Sun Q."/>
            <person name="Zhou Y."/>
        </authorList>
    </citation>
    <scope>NUCLEOTIDE SEQUENCE</scope>
    <source>
        <strain evidence="2">CGMCC 1.15388</strain>
    </source>
</reference>
<name>A0A917EQS5_9MICC</name>
<keyword evidence="3" id="KW-1185">Reference proteome</keyword>
<dbReference type="Proteomes" id="UP000633136">
    <property type="component" value="Unassembled WGS sequence"/>
</dbReference>
<accession>A0A917EQS5</accession>
<proteinExistence type="predicted"/>